<proteinExistence type="predicted"/>
<accession>A0ABV3LX11</accession>
<dbReference type="RefSeq" id="WP_359644602.1">
    <property type="nucleotide sequence ID" value="NZ_JBEYRR010000007.1"/>
</dbReference>
<dbReference type="EMBL" id="JBEYRS010000007">
    <property type="protein sequence ID" value="MEW2363986.1"/>
    <property type="molecule type" value="Genomic_DNA"/>
</dbReference>
<comment type="caution">
    <text evidence="1">The sequence shown here is derived from an EMBL/GenBank/DDBJ whole genome shotgun (WGS) entry which is preliminary data.</text>
</comment>
<name>A0ABV3LX11_9ACTN</name>
<keyword evidence="2" id="KW-1185">Reference proteome</keyword>
<reference evidence="1 2" key="1">
    <citation type="submission" date="2024-06" db="EMBL/GenBank/DDBJ databases">
        <title>The Natural Products Discovery Center: Release of the First 8490 Sequenced Strains for Exploring Actinobacteria Biosynthetic Diversity.</title>
        <authorList>
            <person name="Kalkreuter E."/>
            <person name="Kautsar S.A."/>
            <person name="Yang D."/>
            <person name="Bader C.D."/>
            <person name="Teijaro C.N."/>
            <person name="Fluegel L."/>
            <person name="Davis C.M."/>
            <person name="Simpson J.R."/>
            <person name="Lauterbach L."/>
            <person name="Steele A.D."/>
            <person name="Gui C."/>
            <person name="Meng S."/>
            <person name="Li G."/>
            <person name="Viehrig K."/>
            <person name="Ye F."/>
            <person name="Su P."/>
            <person name="Kiefer A.F."/>
            <person name="Nichols A."/>
            <person name="Cepeda A.J."/>
            <person name="Yan W."/>
            <person name="Fan B."/>
            <person name="Jiang Y."/>
            <person name="Adhikari A."/>
            <person name="Zheng C.-J."/>
            <person name="Schuster L."/>
            <person name="Cowan T.M."/>
            <person name="Smanski M.J."/>
            <person name="Chevrette M.G."/>
            <person name="De Carvalho L.P.S."/>
            <person name="Shen B."/>
        </authorList>
    </citation>
    <scope>NUCLEOTIDE SEQUENCE [LARGE SCALE GENOMIC DNA]</scope>
    <source>
        <strain evidence="1 2">NPDC047833</strain>
    </source>
</reference>
<dbReference type="Proteomes" id="UP001553843">
    <property type="component" value="Unassembled WGS sequence"/>
</dbReference>
<dbReference type="Gene3D" id="3.40.50.620">
    <property type="entry name" value="HUPs"/>
    <property type="match status" value="1"/>
</dbReference>
<dbReference type="InterPro" id="IPR014729">
    <property type="entry name" value="Rossmann-like_a/b/a_fold"/>
</dbReference>
<protein>
    <submittedName>
        <fullName evidence="1">Uncharacterized protein</fullName>
    </submittedName>
</protein>
<organism evidence="1 2">
    <name type="scientific">Streptomyces huasconensis</name>
    <dbReference type="NCBI Taxonomy" id="1854574"/>
    <lineage>
        <taxon>Bacteria</taxon>
        <taxon>Bacillati</taxon>
        <taxon>Actinomycetota</taxon>
        <taxon>Actinomycetes</taxon>
        <taxon>Kitasatosporales</taxon>
        <taxon>Streptomycetaceae</taxon>
        <taxon>Streptomyces</taxon>
    </lineage>
</organism>
<evidence type="ECO:0000313" key="2">
    <source>
        <dbReference type="Proteomes" id="UP001553843"/>
    </source>
</evidence>
<sequence length="231" mass="25955">MTVTDDSAHPAQLVLFSGGRDSTLAAASLMLQGIPVHLFHVSSGPPGSTLTAFRVEELRQRFGDLLEKFFIADVEGTFRSLAMEDLEQDILTHRKNLILLGDKLAIYVHAVDYCTRNGISVINDGIVRYQQDFPEQRNVSREFFEKFVASYGITSHSPIYEYATSQDLVKYRLMQLGLSTKSLEENLLFGDCASTPSDDVVQAYLRQKEPKARDIVDFLMGKHMPAHTHAR</sequence>
<gene>
    <name evidence="1" type="ORF">AB0887_18855</name>
</gene>
<dbReference type="SUPFAM" id="SSF52402">
    <property type="entry name" value="Adenine nucleotide alpha hydrolases-like"/>
    <property type="match status" value="1"/>
</dbReference>
<evidence type="ECO:0000313" key="1">
    <source>
        <dbReference type="EMBL" id="MEW2363986.1"/>
    </source>
</evidence>